<dbReference type="PANTHER" id="PTHR30287">
    <property type="entry name" value="MEMBRANE COMPONENT OF PREDICTED ABC SUPERFAMILY METABOLITE UPTAKE TRANSPORTER"/>
    <property type="match status" value="1"/>
</dbReference>
<evidence type="ECO:0000259" key="7">
    <source>
        <dbReference type="Pfam" id="PF02687"/>
    </source>
</evidence>
<comment type="subcellular location">
    <subcellularLocation>
        <location evidence="1">Cell membrane</location>
        <topology evidence="1">Multi-pass membrane protein</topology>
    </subcellularLocation>
</comment>
<evidence type="ECO:0000256" key="4">
    <source>
        <dbReference type="ARBA" id="ARBA00022989"/>
    </source>
</evidence>
<name>A0A366F6V8_9HYPH</name>
<feature type="transmembrane region" description="Helical" evidence="6">
    <location>
        <begin position="413"/>
        <end position="438"/>
    </location>
</feature>
<keyword evidence="3 6" id="KW-0812">Transmembrane</keyword>
<dbReference type="EMBL" id="QNRK01000019">
    <property type="protein sequence ID" value="RBP10372.1"/>
    <property type="molecule type" value="Genomic_DNA"/>
</dbReference>
<dbReference type="Proteomes" id="UP000253529">
    <property type="component" value="Unassembled WGS sequence"/>
</dbReference>
<feature type="transmembrane region" description="Helical" evidence="6">
    <location>
        <begin position="686"/>
        <end position="708"/>
    </location>
</feature>
<evidence type="ECO:0000256" key="2">
    <source>
        <dbReference type="ARBA" id="ARBA00022475"/>
    </source>
</evidence>
<evidence type="ECO:0000259" key="8">
    <source>
        <dbReference type="Pfam" id="PF12704"/>
    </source>
</evidence>
<keyword evidence="5 6" id="KW-0472">Membrane</keyword>
<keyword evidence="4 6" id="KW-1133">Transmembrane helix</keyword>
<dbReference type="PANTHER" id="PTHR30287:SF2">
    <property type="entry name" value="BLL1001 PROTEIN"/>
    <property type="match status" value="1"/>
</dbReference>
<dbReference type="RefSeq" id="WP_113890498.1">
    <property type="nucleotide sequence ID" value="NZ_QNRK01000019.1"/>
</dbReference>
<feature type="domain" description="ABC3 transporter permease C-terminal" evidence="7">
    <location>
        <begin position="693"/>
        <end position="811"/>
    </location>
</feature>
<evidence type="ECO:0000256" key="1">
    <source>
        <dbReference type="ARBA" id="ARBA00004651"/>
    </source>
</evidence>
<keyword evidence="10" id="KW-1185">Reference proteome</keyword>
<sequence>MKQVYWTLVTLLSHWRRRPANFAALFVGLAIATALWSGVQALNEHARKSYDRAASAFGGGEAQSLVPTSGGAIAQDLFVKLRLAGWKVSPALEGTVLIRGMPFLLIGIEPLTLPRGVRYGDLAGDKGFGAFSAPPGETIAAPETLRDLGAAAGAAVAIDGGRALPPIRPSVGTPPGLLVVDIGIAQALLGRPGQLSLLILQQEPDVETPPLATVTGGALRLRPPGEEEADLRRLTESFHLNLTAFGLLSCLVGLFIVHAAYGLAFEQRLAMVRTMRAVGLSSRALVAAMLGELALLALAAGSAGVVAGYWLASALLPNVAASLDALYGGQVSGRLALDGGWLLSGLGIALLGALVAAAGGLWKALRLPVLVAAQPFAWRKAQQRFMRRRACLSLFAFAASLAAYVWGKNLYSGFAVIAGLLLGAALLAPILLAGALHIGEMSARAPLAQWFWADSRQQLPGLSLALTALLLALATNVGVGGMVEGFRQTFTHWLDGRLVEEVYFEAAGDAEARRIESWLSTRPEVLALLPAARTTVRLAGWPTQVVGMTSHETYRSHFPMLAQVADSWDEVKRGDGVLVSEQLARRLDLALGSELAIPTAGGIWRPRIVGVFPDYGNPKGQLRIDIDALARRWPDAPRVTFGLRVAPDAVSRLIVAMQSQFGAQIVRIADQAAIKKISTRIFEHTFAVTAALNTLTLVVSAIALLASLTTLGDIRLAQVAPVWATGVPRRRLAQLEFLRILLLTAATAVISLPLGLALAWCLVAVVNVQAFGWRLPFYLFPGQWLEILALALLTAGIAAMAPIIRFARTTPAQLARVFANER</sequence>
<feature type="transmembrane region" description="Helical" evidence="6">
    <location>
        <begin position="787"/>
        <end position="807"/>
    </location>
</feature>
<gene>
    <name evidence="9" type="ORF">DFR50_11943</name>
</gene>
<keyword evidence="2" id="KW-1003">Cell membrane</keyword>
<feature type="transmembrane region" description="Helical" evidence="6">
    <location>
        <begin position="285"/>
        <end position="312"/>
    </location>
</feature>
<dbReference type="InterPro" id="IPR003838">
    <property type="entry name" value="ABC3_permease_C"/>
</dbReference>
<evidence type="ECO:0000313" key="10">
    <source>
        <dbReference type="Proteomes" id="UP000253529"/>
    </source>
</evidence>
<evidence type="ECO:0000256" key="3">
    <source>
        <dbReference type="ARBA" id="ARBA00022692"/>
    </source>
</evidence>
<protein>
    <submittedName>
        <fullName evidence="9">Putative ABC transport system permease protein</fullName>
    </submittedName>
</protein>
<feature type="transmembrane region" description="Helical" evidence="6">
    <location>
        <begin position="740"/>
        <end position="767"/>
    </location>
</feature>
<accession>A0A366F6V8</accession>
<feature type="transmembrane region" description="Helical" evidence="6">
    <location>
        <begin position="459"/>
        <end position="479"/>
    </location>
</feature>
<feature type="domain" description="MacB-like periplasmic core" evidence="8">
    <location>
        <begin position="464"/>
        <end position="636"/>
    </location>
</feature>
<evidence type="ECO:0000256" key="5">
    <source>
        <dbReference type="ARBA" id="ARBA00023136"/>
    </source>
</evidence>
<dbReference type="Pfam" id="PF12704">
    <property type="entry name" value="MacB_PCD"/>
    <property type="match status" value="1"/>
</dbReference>
<feature type="domain" description="ABC3 transporter permease C-terminal" evidence="7">
    <location>
        <begin position="244"/>
        <end position="368"/>
    </location>
</feature>
<dbReference type="InterPro" id="IPR038766">
    <property type="entry name" value="Membrane_comp_ABC_pdt"/>
</dbReference>
<comment type="caution">
    <text evidence="9">The sequence shown here is derived from an EMBL/GenBank/DDBJ whole genome shotgun (WGS) entry which is preliminary data.</text>
</comment>
<dbReference type="GO" id="GO:0005886">
    <property type="term" value="C:plasma membrane"/>
    <property type="evidence" value="ECO:0007669"/>
    <property type="project" value="UniProtKB-SubCell"/>
</dbReference>
<evidence type="ECO:0000313" key="9">
    <source>
        <dbReference type="EMBL" id="RBP10372.1"/>
    </source>
</evidence>
<feature type="transmembrane region" description="Helical" evidence="6">
    <location>
        <begin position="242"/>
        <end position="264"/>
    </location>
</feature>
<dbReference type="OrthoDB" id="343744at2"/>
<dbReference type="InterPro" id="IPR025857">
    <property type="entry name" value="MacB_PCD"/>
</dbReference>
<feature type="transmembrane region" description="Helical" evidence="6">
    <location>
        <begin position="390"/>
        <end position="407"/>
    </location>
</feature>
<proteinExistence type="predicted"/>
<reference evidence="9 10" key="1">
    <citation type="submission" date="2018-06" db="EMBL/GenBank/DDBJ databases">
        <title>Genomic Encyclopedia of Type Strains, Phase IV (KMG-IV): sequencing the most valuable type-strain genomes for metagenomic binning, comparative biology and taxonomic classification.</title>
        <authorList>
            <person name="Goeker M."/>
        </authorList>
    </citation>
    <scope>NUCLEOTIDE SEQUENCE [LARGE SCALE GENOMIC DNA]</scope>
    <source>
        <strain evidence="9 10">DSM 24875</strain>
    </source>
</reference>
<feature type="transmembrane region" description="Helical" evidence="6">
    <location>
        <begin position="341"/>
        <end position="362"/>
    </location>
</feature>
<dbReference type="Pfam" id="PF02687">
    <property type="entry name" value="FtsX"/>
    <property type="match status" value="2"/>
</dbReference>
<evidence type="ECO:0000256" key="6">
    <source>
        <dbReference type="SAM" id="Phobius"/>
    </source>
</evidence>
<organism evidence="9 10">
    <name type="scientific">Roseiarcus fermentans</name>
    <dbReference type="NCBI Taxonomy" id="1473586"/>
    <lineage>
        <taxon>Bacteria</taxon>
        <taxon>Pseudomonadati</taxon>
        <taxon>Pseudomonadota</taxon>
        <taxon>Alphaproteobacteria</taxon>
        <taxon>Hyphomicrobiales</taxon>
        <taxon>Roseiarcaceae</taxon>
        <taxon>Roseiarcus</taxon>
    </lineage>
</organism>
<dbReference type="AlphaFoldDB" id="A0A366F6V8"/>